<dbReference type="PANTHER" id="PTHR43014:SF5">
    <property type="entry name" value="GLUTATHIONE REDUCTASE (NADPH)"/>
    <property type="match status" value="1"/>
</dbReference>
<dbReference type="PIRSF" id="PIRSF000350">
    <property type="entry name" value="Mercury_reductase_MerA"/>
    <property type="match status" value="1"/>
</dbReference>
<protein>
    <submittedName>
        <fullName evidence="8">Glutathione amide reductase</fullName>
        <ecNumber evidence="8">1.8.1.16</ecNumber>
    </submittedName>
</protein>
<evidence type="ECO:0000256" key="5">
    <source>
        <dbReference type="PIRSR" id="PIRSR000350-4"/>
    </source>
</evidence>
<dbReference type="PRINTS" id="PR00368">
    <property type="entry name" value="FADPNR"/>
</dbReference>
<feature type="binding site" evidence="4">
    <location>
        <begin position="174"/>
        <end position="181"/>
    </location>
    <ligand>
        <name>NAD(+)</name>
        <dbReference type="ChEBI" id="CHEBI:57540"/>
    </ligand>
</feature>
<feature type="domain" description="FAD/NAD(P)-binding" evidence="7">
    <location>
        <begin position="6"/>
        <end position="324"/>
    </location>
</feature>
<dbReference type="PANTHER" id="PTHR43014">
    <property type="entry name" value="MERCURIC REDUCTASE"/>
    <property type="match status" value="1"/>
</dbReference>
<dbReference type="Gene3D" id="3.30.390.30">
    <property type="match status" value="1"/>
</dbReference>
<dbReference type="InterPro" id="IPR001100">
    <property type="entry name" value="Pyr_nuc-diS_OxRdtase"/>
</dbReference>
<dbReference type="EMBL" id="SJPT01000002">
    <property type="protein sequence ID" value="TWU25170.1"/>
    <property type="molecule type" value="Genomic_DNA"/>
</dbReference>
<dbReference type="Pfam" id="PF02852">
    <property type="entry name" value="Pyr_redox_dim"/>
    <property type="match status" value="1"/>
</dbReference>
<name>A0A5C6CKP7_9BACT</name>
<dbReference type="AlphaFoldDB" id="A0A5C6CKP7"/>
<feature type="binding site" evidence="4">
    <location>
        <position position="266"/>
    </location>
    <ligand>
        <name>NAD(+)</name>
        <dbReference type="ChEBI" id="CHEBI:57540"/>
    </ligand>
</feature>
<reference evidence="8 9" key="1">
    <citation type="submission" date="2019-02" db="EMBL/GenBank/DDBJ databases">
        <title>Deep-cultivation of Planctomycetes and their phenomic and genomic characterization uncovers novel biology.</title>
        <authorList>
            <person name="Wiegand S."/>
            <person name="Jogler M."/>
            <person name="Boedeker C."/>
            <person name="Pinto D."/>
            <person name="Vollmers J."/>
            <person name="Rivas-Marin E."/>
            <person name="Kohn T."/>
            <person name="Peeters S.H."/>
            <person name="Heuer A."/>
            <person name="Rast P."/>
            <person name="Oberbeckmann S."/>
            <person name="Bunk B."/>
            <person name="Jeske O."/>
            <person name="Meyerdierks A."/>
            <person name="Storesund J.E."/>
            <person name="Kallscheuer N."/>
            <person name="Luecker S."/>
            <person name="Lage O.M."/>
            <person name="Pohl T."/>
            <person name="Merkel B.J."/>
            <person name="Hornburger P."/>
            <person name="Mueller R.-W."/>
            <person name="Bruemmer F."/>
            <person name="Labrenz M."/>
            <person name="Spormann A.M."/>
            <person name="Op Den Camp H."/>
            <person name="Overmann J."/>
            <person name="Amann R."/>
            <person name="Jetten M.S.M."/>
            <person name="Mascher T."/>
            <person name="Medema M.H."/>
            <person name="Devos D.P."/>
            <person name="Kaster A.-K."/>
            <person name="Ovreas L."/>
            <person name="Rohde M."/>
            <person name="Galperin M.Y."/>
            <person name="Jogler C."/>
        </authorList>
    </citation>
    <scope>NUCLEOTIDE SEQUENCE [LARGE SCALE GENOMIC DNA]</scope>
    <source>
        <strain evidence="8 9">Pla52o</strain>
    </source>
</reference>
<sequence length="453" mass="48969">MNDSHFDLIVIGTGPSASTVAKKTRSEGKRVAILESREFGGTCALRGCNPKKVYANAADLYDRAWGAKGKLIEFDGVRIDWQKLHAFKREFTQPVIEKSEPSYAELGIATFHGHASFGDWNTVLVNGESLTAERIFIGVGAAPRPLDLPGETRAIRSDDFLELVEMPERVTFIGGGYVSMEFACVAARFGASVTVLQRGQQVLTPFDPDLVAQLVQYSAQHGIQTHTSSTVTAIEDASDGRSVIVQYEKSDQSRSVEADLVVHGAGRVPNLDGMNLELGGIDFGDKGIRVDDCMRSVSNPIVYAAGDCADTGKPRLTPTANEEARIVVKNLFAENPSAQPQYGVIPQVAFTVPSIAAIGMSQQDAEASYNVDVRHDNTSSWGSVRKTGQRCAGYKILVDKDTDKILGAHLLGPASEETINLFALAMKYGLTATDIKATLFAFPTFASDVRRMV</sequence>
<keyword evidence="2" id="KW-0285">Flavoprotein</keyword>
<proteinExistence type="inferred from homology"/>
<feature type="domain" description="Pyridine nucleotide-disulphide oxidoreductase dimerisation" evidence="6">
    <location>
        <begin position="345"/>
        <end position="451"/>
    </location>
</feature>
<dbReference type="Pfam" id="PF07992">
    <property type="entry name" value="Pyr_redox_2"/>
    <property type="match status" value="1"/>
</dbReference>
<dbReference type="OrthoDB" id="230580at2"/>
<keyword evidence="9" id="KW-1185">Reference proteome</keyword>
<dbReference type="GO" id="GO:0000166">
    <property type="term" value="F:nucleotide binding"/>
    <property type="evidence" value="ECO:0007669"/>
    <property type="project" value="UniProtKB-KW"/>
</dbReference>
<feature type="disulfide bond" description="Redox-active" evidence="5">
    <location>
        <begin position="43"/>
        <end position="48"/>
    </location>
</feature>
<dbReference type="SUPFAM" id="SSF51905">
    <property type="entry name" value="FAD/NAD(P)-binding domain"/>
    <property type="match status" value="1"/>
</dbReference>
<keyword evidence="4" id="KW-0520">NAD</keyword>
<evidence type="ECO:0000256" key="3">
    <source>
        <dbReference type="ARBA" id="ARBA00022827"/>
    </source>
</evidence>
<dbReference type="Gene3D" id="3.50.50.60">
    <property type="entry name" value="FAD/NAD(P)-binding domain"/>
    <property type="match status" value="2"/>
</dbReference>
<dbReference type="GO" id="GO:0016491">
    <property type="term" value="F:oxidoreductase activity"/>
    <property type="evidence" value="ECO:0007669"/>
    <property type="project" value="UniProtKB-KW"/>
</dbReference>
<evidence type="ECO:0000256" key="1">
    <source>
        <dbReference type="ARBA" id="ARBA00007532"/>
    </source>
</evidence>
<dbReference type="SUPFAM" id="SSF55424">
    <property type="entry name" value="FAD/NAD-linked reductases, dimerisation (C-terminal) domain"/>
    <property type="match status" value="1"/>
</dbReference>
<keyword evidence="8" id="KW-0560">Oxidoreductase</keyword>
<dbReference type="EC" id="1.8.1.16" evidence="8"/>
<feature type="binding site" evidence="4">
    <location>
        <position position="52"/>
    </location>
    <ligand>
        <name>FAD</name>
        <dbReference type="ChEBI" id="CHEBI:57692"/>
    </ligand>
</feature>
<comment type="similarity">
    <text evidence="1">Belongs to the class-I pyridine nucleotide-disulfide oxidoreductase family.</text>
</comment>
<evidence type="ECO:0000313" key="8">
    <source>
        <dbReference type="EMBL" id="TWU25170.1"/>
    </source>
</evidence>
<evidence type="ECO:0000313" key="9">
    <source>
        <dbReference type="Proteomes" id="UP000316304"/>
    </source>
</evidence>
<organism evidence="8 9">
    <name type="scientific">Novipirellula galeiformis</name>
    <dbReference type="NCBI Taxonomy" id="2528004"/>
    <lineage>
        <taxon>Bacteria</taxon>
        <taxon>Pseudomonadati</taxon>
        <taxon>Planctomycetota</taxon>
        <taxon>Planctomycetia</taxon>
        <taxon>Pirellulales</taxon>
        <taxon>Pirellulaceae</taxon>
        <taxon>Novipirellula</taxon>
    </lineage>
</organism>
<gene>
    <name evidence="8" type="primary">garB</name>
    <name evidence="8" type="ORF">Pla52o_14680</name>
</gene>
<evidence type="ECO:0000256" key="2">
    <source>
        <dbReference type="ARBA" id="ARBA00022630"/>
    </source>
</evidence>
<dbReference type="InterPro" id="IPR004099">
    <property type="entry name" value="Pyr_nucl-diS_OxRdtase_dimer"/>
</dbReference>
<evidence type="ECO:0000259" key="7">
    <source>
        <dbReference type="Pfam" id="PF07992"/>
    </source>
</evidence>
<keyword evidence="4" id="KW-0547">Nucleotide-binding</keyword>
<dbReference type="InterPro" id="IPR023753">
    <property type="entry name" value="FAD/NAD-binding_dom"/>
</dbReference>
<dbReference type="PRINTS" id="PR00411">
    <property type="entry name" value="PNDRDTASEI"/>
</dbReference>
<feature type="binding site" evidence="4">
    <location>
        <position position="307"/>
    </location>
    <ligand>
        <name>FAD</name>
        <dbReference type="ChEBI" id="CHEBI:57692"/>
    </ligand>
</feature>
<dbReference type="RefSeq" id="WP_146593847.1">
    <property type="nucleotide sequence ID" value="NZ_SJPT01000002.1"/>
</dbReference>
<evidence type="ECO:0000256" key="4">
    <source>
        <dbReference type="PIRSR" id="PIRSR000350-3"/>
    </source>
</evidence>
<comment type="cofactor">
    <cofactor evidence="4">
        <name>FAD</name>
        <dbReference type="ChEBI" id="CHEBI:57692"/>
    </cofactor>
    <text evidence="4">Binds 1 FAD per subunit.</text>
</comment>
<accession>A0A5C6CKP7</accession>
<keyword evidence="3 4" id="KW-0274">FAD</keyword>
<dbReference type="InterPro" id="IPR016156">
    <property type="entry name" value="FAD/NAD-linked_Rdtase_dimer_sf"/>
</dbReference>
<dbReference type="InterPro" id="IPR036188">
    <property type="entry name" value="FAD/NAD-bd_sf"/>
</dbReference>
<comment type="caution">
    <text evidence="8">The sequence shown here is derived from an EMBL/GenBank/DDBJ whole genome shotgun (WGS) entry which is preliminary data.</text>
</comment>
<dbReference type="Proteomes" id="UP000316304">
    <property type="component" value="Unassembled WGS sequence"/>
</dbReference>
<evidence type="ECO:0000259" key="6">
    <source>
        <dbReference type="Pfam" id="PF02852"/>
    </source>
</evidence>